<sequence length="128" mass="14438">MNIAFIYPGAEGAAHDSIILAHSLYLLDVAEHHYVIAAGYALLPQVLTSYRGVRYHLKEWTESSCRPSTAKELYNLRHIECEFIIVKAIIIACACLHSFIRQKNSADLAEDLCDEDPNETDEEIEDDT</sequence>
<reference evidence="1" key="1">
    <citation type="submission" date="2021-01" db="EMBL/GenBank/DDBJ databases">
        <title>Phytophthora aleatoria, a newly-described species from Pinus radiata is distinct from Phytophthora cactorum isolates based on comparative genomics.</title>
        <authorList>
            <person name="Mcdougal R."/>
            <person name="Panda P."/>
            <person name="Williams N."/>
            <person name="Studholme D.J."/>
        </authorList>
    </citation>
    <scope>NUCLEOTIDE SEQUENCE</scope>
    <source>
        <strain evidence="1">NZFS 3830</strain>
    </source>
</reference>
<evidence type="ECO:0008006" key="3">
    <source>
        <dbReference type="Google" id="ProtNLM"/>
    </source>
</evidence>
<dbReference type="OrthoDB" id="129044at2759"/>
<gene>
    <name evidence="1" type="ORF">JG687_00010754</name>
</gene>
<name>A0A8T1U8N4_9STRA</name>
<comment type="caution">
    <text evidence="1">The sequence shown here is derived from an EMBL/GenBank/DDBJ whole genome shotgun (WGS) entry which is preliminary data.</text>
</comment>
<protein>
    <recommendedName>
        <fullName evidence="3">DDE Tnp4 domain-containing protein</fullName>
    </recommendedName>
</protein>
<dbReference type="VEuPathDB" id="FungiDB:PC110_g22073"/>
<proteinExistence type="predicted"/>
<dbReference type="AlphaFoldDB" id="A0A8T1U8N4"/>
<organism evidence="1 2">
    <name type="scientific">Phytophthora cactorum</name>
    <dbReference type="NCBI Taxonomy" id="29920"/>
    <lineage>
        <taxon>Eukaryota</taxon>
        <taxon>Sar</taxon>
        <taxon>Stramenopiles</taxon>
        <taxon>Oomycota</taxon>
        <taxon>Peronosporomycetes</taxon>
        <taxon>Peronosporales</taxon>
        <taxon>Peronosporaceae</taxon>
        <taxon>Phytophthora</taxon>
    </lineage>
</organism>
<dbReference type="EMBL" id="JAENGZ010000622">
    <property type="protein sequence ID" value="KAG6956186.1"/>
    <property type="molecule type" value="Genomic_DNA"/>
</dbReference>
<dbReference type="Proteomes" id="UP000688947">
    <property type="component" value="Unassembled WGS sequence"/>
</dbReference>
<evidence type="ECO:0000313" key="1">
    <source>
        <dbReference type="EMBL" id="KAG6956186.1"/>
    </source>
</evidence>
<evidence type="ECO:0000313" key="2">
    <source>
        <dbReference type="Proteomes" id="UP000688947"/>
    </source>
</evidence>
<accession>A0A8T1U8N4</accession>